<keyword evidence="4" id="KW-1185">Reference proteome</keyword>
<dbReference type="GO" id="GO:0032049">
    <property type="term" value="P:cardiolipin biosynthetic process"/>
    <property type="evidence" value="ECO:0007669"/>
    <property type="project" value="UniProtKB-ARBA"/>
</dbReference>
<accession>A0A939KD26</accession>
<gene>
    <name evidence="3" type="ORF">J1777_03475</name>
</gene>
<dbReference type="GO" id="GO:0030572">
    <property type="term" value="F:phosphatidyltransferase activity"/>
    <property type="evidence" value="ECO:0007669"/>
    <property type="project" value="UniProtKB-ARBA"/>
</dbReference>
<dbReference type="InterPro" id="IPR001736">
    <property type="entry name" value="PLipase_D/transphosphatidylase"/>
</dbReference>
<dbReference type="CDD" id="cd09111">
    <property type="entry name" value="PLDc_ymdC_like_1"/>
    <property type="match status" value="1"/>
</dbReference>
<comment type="caution">
    <text evidence="3">The sequence shown here is derived from an EMBL/GenBank/DDBJ whole genome shotgun (WGS) entry which is preliminary data.</text>
</comment>
<dbReference type="EMBL" id="JAFNME010000005">
    <property type="protein sequence ID" value="MBO1248899.1"/>
    <property type="molecule type" value="Genomic_DNA"/>
</dbReference>
<dbReference type="PANTHER" id="PTHR21248:SF12">
    <property type="entry name" value="CARDIOLIPIN SYNTHASE C"/>
    <property type="match status" value="1"/>
</dbReference>
<dbReference type="PROSITE" id="PS50035">
    <property type="entry name" value="PLD"/>
    <property type="match status" value="2"/>
</dbReference>
<sequence>MFLRFCSAACIALLALALGGCALPSLEGRSHSQAIAATADTPLGQTARHLRQLAQAPESITAIVPLDSPQEAFAARHFLIQQATHSLDVQYYIWRADTSGLMLLGDLLAAADRGVRVRLLLDDGGTAGMDSLLHTLNTHPQIEVRLFNPFVLRWPKVLGYVFDFQRTNRRMHNKSLTADNQASIVGGRNIGNEYFDNPQGVLFADLDVLAWGPVVRDISHDFDRYWASPSAYPIERIVTHPYALDWPTLRQRIATAHASTEGQRYQAAKANSRLPEHLQANDQAILWAPAHLVSDDPAKVLGQARQQGLIGAQLTRAIGQPSIALDMVSPYFVPTQAGLDALAQLRAQGIRIRVLTNALEATDVSLVHVGYVRYRAPLLRMGVQLYELQRQAPIELPRQLHERIKRRWLLASSGTSLHAKTFAIDGQRAFVGSFNFDPRSMLLNTEMGLVIESPALAAQISNIFEQDIPWRSYRLSLDPEGRLQWEAPPFGSGTMHSTEPNTGWFKRWGLRLLEYLPLEPLL</sequence>
<dbReference type="PANTHER" id="PTHR21248">
    <property type="entry name" value="CARDIOLIPIN SYNTHASE"/>
    <property type="match status" value="1"/>
</dbReference>
<dbReference type="Gene3D" id="3.30.870.10">
    <property type="entry name" value="Endonuclease Chain A"/>
    <property type="match status" value="2"/>
</dbReference>
<dbReference type="SUPFAM" id="SSF56024">
    <property type="entry name" value="Phospholipase D/nuclease"/>
    <property type="match status" value="2"/>
</dbReference>
<dbReference type="AlphaFoldDB" id="A0A939KD26"/>
<feature type="domain" description="PLD phosphodiesterase" evidence="2">
    <location>
        <begin position="413"/>
        <end position="440"/>
    </location>
</feature>
<feature type="chain" id="PRO_5037161371" evidence="1">
    <location>
        <begin position="23"/>
        <end position="522"/>
    </location>
</feature>
<dbReference type="CDD" id="cd09113">
    <property type="entry name" value="PLDc_ymdC_like_2"/>
    <property type="match status" value="1"/>
</dbReference>
<dbReference type="Pfam" id="PF13091">
    <property type="entry name" value="PLDc_2"/>
    <property type="match status" value="2"/>
</dbReference>
<dbReference type="InterPro" id="IPR025202">
    <property type="entry name" value="PLD-like_dom"/>
</dbReference>
<organism evidence="3 4">
    <name type="scientific">Comamonas denitrificans</name>
    <dbReference type="NCBI Taxonomy" id="117506"/>
    <lineage>
        <taxon>Bacteria</taxon>
        <taxon>Pseudomonadati</taxon>
        <taxon>Pseudomonadota</taxon>
        <taxon>Betaproteobacteria</taxon>
        <taxon>Burkholderiales</taxon>
        <taxon>Comamonadaceae</taxon>
        <taxon>Comamonas</taxon>
    </lineage>
</organism>
<evidence type="ECO:0000313" key="3">
    <source>
        <dbReference type="EMBL" id="MBO1248899.1"/>
    </source>
</evidence>
<keyword evidence="1" id="KW-0732">Signal</keyword>
<evidence type="ECO:0000259" key="2">
    <source>
        <dbReference type="PROSITE" id="PS50035"/>
    </source>
</evidence>
<evidence type="ECO:0000313" key="4">
    <source>
        <dbReference type="Proteomes" id="UP000664731"/>
    </source>
</evidence>
<name>A0A939KD26_9BURK</name>
<dbReference type="RefSeq" id="WP_207574445.1">
    <property type="nucleotide sequence ID" value="NZ_JAFNME010000005.1"/>
</dbReference>
<evidence type="ECO:0000256" key="1">
    <source>
        <dbReference type="SAM" id="SignalP"/>
    </source>
</evidence>
<proteinExistence type="predicted"/>
<reference evidence="3" key="1">
    <citation type="submission" date="2021-03" db="EMBL/GenBank/DDBJ databases">
        <title>Comamonas denitrificans.</title>
        <authorList>
            <person name="Finster K."/>
        </authorList>
    </citation>
    <scope>NUCLEOTIDE SEQUENCE</scope>
    <source>
        <strain evidence="3">MM2021_4</strain>
    </source>
</reference>
<feature type="signal peptide" evidence="1">
    <location>
        <begin position="1"/>
        <end position="22"/>
    </location>
</feature>
<protein>
    <submittedName>
        <fullName evidence="3">Phospholipase D family protein</fullName>
    </submittedName>
</protein>
<dbReference type="SMART" id="SM00155">
    <property type="entry name" value="PLDc"/>
    <property type="match status" value="2"/>
</dbReference>
<dbReference type="PROSITE" id="PS51257">
    <property type="entry name" value="PROKAR_LIPOPROTEIN"/>
    <property type="match status" value="1"/>
</dbReference>
<feature type="domain" description="PLD phosphodiesterase" evidence="2">
    <location>
        <begin position="167"/>
        <end position="194"/>
    </location>
</feature>
<dbReference type="Proteomes" id="UP000664731">
    <property type="component" value="Unassembled WGS sequence"/>
</dbReference>